<keyword evidence="1" id="KW-0324">Glycolysis</keyword>
<keyword evidence="2" id="KW-0413">Isomerase</keyword>
<feature type="active site" description="Tele-phosphohistidine intermediate" evidence="3">
    <location>
        <position position="9"/>
    </location>
</feature>
<dbReference type="RefSeq" id="WP_110941469.1">
    <property type="nucleotide sequence ID" value="NZ_FQZV01000029.1"/>
</dbReference>
<dbReference type="PANTHER" id="PTHR48100">
    <property type="entry name" value="BROAD-SPECIFICITY PHOSPHATASE YOR283W-RELATED"/>
    <property type="match status" value="1"/>
</dbReference>
<feature type="binding site" evidence="4">
    <location>
        <position position="58"/>
    </location>
    <ligand>
        <name>substrate</name>
    </ligand>
</feature>
<dbReference type="Proteomes" id="UP000184536">
    <property type="component" value="Unassembled WGS sequence"/>
</dbReference>
<evidence type="ECO:0000256" key="4">
    <source>
        <dbReference type="PIRSR" id="PIRSR613078-2"/>
    </source>
</evidence>
<dbReference type="SUPFAM" id="SSF53254">
    <property type="entry name" value="Phosphoglycerate mutase-like"/>
    <property type="match status" value="1"/>
</dbReference>
<dbReference type="Gene3D" id="3.40.50.1240">
    <property type="entry name" value="Phosphoglycerate mutase-like"/>
    <property type="match status" value="1"/>
</dbReference>
<organism evidence="5 6">
    <name type="scientific">Geosporobacter subterraneus DSM 17957</name>
    <dbReference type="NCBI Taxonomy" id="1121919"/>
    <lineage>
        <taxon>Bacteria</taxon>
        <taxon>Bacillati</taxon>
        <taxon>Bacillota</taxon>
        <taxon>Clostridia</taxon>
        <taxon>Peptostreptococcales</taxon>
        <taxon>Thermotaleaceae</taxon>
        <taxon>Geosporobacter</taxon>
    </lineage>
</organism>
<keyword evidence="6" id="KW-1185">Reference proteome</keyword>
<dbReference type="GO" id="GO:0016791">
    <property type="term" value="F:phosphatase activity"/>
    <property type="evidence" value="ECO:0007669"/>
    <property type="project" value="TreeGrafter"/>
</dbReference>
<dbReference type="InterPro" id="IPR013078">
    <property type="entry name" value="His_Pase_superF_clade-1"/>
</dbReference>
<dbReference type="GO" id="GO:0005737">
    <property type="term" value="C:cytoplasm"/>
    <property type="evidence" value="ECO:0007669"/>
    <property type="project" value="TreeGrafter"/>
</dbReference>
<dbReference type="PANTHER" id="PTHR48100:SF1">
    <property type="entry name" value="HISTIDINE PHOSPHATASE FAMILY PROTEIN-RELATED"/>
    <property type="match status" value="1"/>
</dbReference>
<feature type="active site" description="Proton donor/acceptor" evidence="3">
    <location>
        <position position="82"/>
    </location>
</feature>
<sequence length="204" mass="23397">MTRLYIIRHGETVWNAETRAQGAKNIHLNEKGLLQAQALAKRMKNYPVDGVYSSDLDRALSTAQAVAREFSHEVNIIPELREMSFGHWEGLTNHEIQEKHYEHYTIWRNKPQEAQIPGAEKLIDVQSRGLKALHRIVEANPDKNIAVVSHGTAIKAILLGLMNIDLSYFYRIRQDNACINIVEFREYGPVIVRMNDTAHLENML</sequence>
<evidence type="ECO:0000256" key="3">
    <source>
        <dbReference type="PIRSR" id="PIRSR613078-1"/>
    </source>
</evidence>
<evidence type="ECO:0000313" key="6">
    <source>
        <dbReference type="Proteomes" id="UP000184536"/>
    </source>
</evidence>
<dbReference type="InterPro" id="IPR050275">
    <property type="entry name" value="PGM_Phosphatase"/>
</dbReference>
<dbReference type="AlphaFoldDB" id="A0A1M6K8V3"/>
<evidence type="ECO:0000256" key="1">
    <source>
        <dbReference type="ARBA" id="ARBA00023152"/>
    </source>
</evidence>
<dbReference type="PIRSF" id="PIRSF000709">
    <property type="entry name" value="6PFK_2-Ptase"/>
    <property type="match status" value="1"/>
</dbReference>
<dbReference type="InterPro" id="IPR029033">
    <property type="entry name" value="His_PPase_superfam"/>
</dbReference>
<dbReference type="PROSITE" id="PS00175">
    <property type="entry name" value="PG_MUTASE"/>
    <property type="match status" value="1"/>
</dbReference>
<dbReference type="SMART" id="SM00855">
    <property type="entry name" value="PGAM"/>
    <property type="match status" value="1"/>
</dbReference>
<dbReference type="EMBL" id="FQZV01000029">
    <property type="protein sequence ID" value="SHJ55365.1"/>
    <property type="molecule type" value="Genomic_DNA"/>
</dbReference>
<evidence type="ECO:0000313" key="5">
    <source>
        <dbReference type="EMBL" id="SHJ55365.1"/>
    </source>
</evidence>
<proteinExistence type="predicted"/>
<dbReference type="STRING" id="1121919.SAMN02745975_02352"/>
<feature type="binding site" evidence="4">
    <location>
        <begin position="8"/>
        <end position="15"/>
    </location>
    <ligand>
        <name>substrate</name>
    </ligand>
</feature>
<reference evidence="6" key="1">
    <citation type="submission" date="2016-11" db="EMBL/GenBank/DDBJ databases">
        <authorList>
            <person name="Varghese N."/>
            <person name="Submissions S."/>
        </authorList>
    </citation>
    <scope>NUCLEOTIDE SEQUENCE [LARGE SCALE GENOMIC DNA]</scope>
    <source>
        <strain evidence="6">DSM 17957</strain>
    </source>
</reference>
<protein>
    <submittedName>
        <fullName evidence="5">Probable phosphoglycerate mutase</fullName>
    </submittedName>
</protein>
<dbReference type="CDD" id="cd07067">
    <property type="entry name" value="HP_PGM_like"/>
    <property type="match status" value="1"/>
</dbReference>
<dbReference type="InterPro" id="IPR001345">
    <property type="entry name" value="PG/BPGM_mutase_AS"/>
</dbReference>
<dbReference type="Pfam" id="PF00300">
    <property type="entry name" value="His_Phos_1"/>
    <property type="match status" value="1"/>
</dbReference>
<name>A0A1M6K8V3_9FIRM</name>
<evidence type="ECO:0000256" key="2">
    <source>
        <dbReference type="ARBA" id="ARBA00023235"/>
    </source>
</evidence>
<dbReference type="OrthoDB" id="9781415at2"/>
<accession>A0A1M6K8V3</accession>
<gene>
    <name evidence="5" type="ORF">SAMN02745975_02352</name>
</gene>